<keyword evidence="1" id="KW-0812">Transmembrane</keyword>
<gene>
    <name evidence="2" type="ORF">SDC9_107606</name>
</gene>
<keyword evidence="1" id="KW-0472">Membrane</keyword>
<name>A0A645B5Q9_9ZZZZ</name>
<reference evidence="2" key="1">
    <citation type="submission" date="2019-08" db="EMBL/GenBank/DDBJ databases">
        <authorList>
            <person name="Kucharzyk K."/>
            <person name="Murdoch R.W."/>
            <person name="Higgins S."/>
            <person name="Loffler F."/>
        </authorList>
    </citation>
    <scope>NUCLEOTIDE SEQUENCE</scope>
</reference>
<comment type="caution">
    <text evidence="2">The sequence shown here is derived from an EMBL/GenBank/DDBJ whole genome shotgun (WGS) entry which is preliminary data.</text>
</comment>
<feature type="transmembrane region" description="Helical" evidence="1">
    <location>
        <begin position="9"/>
        <end position="29"/>
    </location>
</feature>
<evidence type="ECO:0000313" key="2">
    <source>
        <dbReference type="EMBL" id="MPM60752.1"/>
    </source>
</evidence>
<feature type="transmembrane region" description="Helical" evidence="1">
    <location>
        <begin position="89"/>
        <end position="109"/>
    </location>
</feature>
<dbReference type="EMBL" id="VSSQ01017964">
    <property type="protein sequence ID" value="MPM60752.1"/>
    <property type="molecule type" value="Genomic_DNA"/>
</dbReference>
<keyword evidence="1" id="KW-1133">Transmembrane helix</keyword>
<sequence length="117" mass="13538">MRKELPRMLIYAIISLLVFNFIPVLAIIFPESVAYYSFLLDIWIIVPIYVFVLGIAVSAINDMCVYLPVLVGVCYIPTMLIFYNDSIMPFIIAYVLLNFIGGFLGTYLYRSRIKEEY</sequence>
<protein>
    <submittedName>
        <fullName evidence="2">Uncharacterized protein</fullName>
    </submittedName>
</protein>
<feature type="transmembrane region" description="Helical" evidence="1">
    <location>
        <begin position="35"/>
        <end position="57"/>
    </location>
</feature>
<dbReference type="AlphaFoldDB" id="A0A645B5Q9"/>
<accession>A0A645B5Q9</accession>
<evidence type="ECO:0000256" key="1">
    <source>
        <dbReference type="SAM" id="Phobius"/>
    </source>
</evidence>
<proteinExistence type="predicted"/>
<organism evidence="2">
    <name type="scientific">bioreactor metagenome</name>
    <dbReference type="NCBI Taxonomy" id="1076179"/>
    <lineage>
        <taxon>unclassified sequences</taxon>
        <taxon>metagenomes</taxon>
        <taxon>ecological metagenomes</taxon>
    </lineage>
</organism>
<feature type="transmembrane region" description="Helical" evidence="1">
    <location>
        <begin position="64"/>
        <end position="83"/>
    </location>
</feature>